<dbReference type="Pfam" id="PF13812">
    <property type="entry name" value="PPR_3"/>
    <property type="match status" value="1"/>
</dbReference>
<comment type="similarity">
    <text evidence="2">Belongs to the mitochondrion-specific ribosomal protein mS39 family.</text>
</comment>
<dbReference type="Gene3D" id="1.25.40.10">
    <property type="entry name" value="Tetratricopeptide repeat domain"/>
    <property type="match status" value="1"/>
</dbReference>
<dbReference type="AlphaFoldDB" id="A0AA39FDT3"/>
<keyword evidence="8" id="KW-0689">Ribosomal protein</keyword>
<dbReference type="PANTHER" id="PTHR16276:SF1">
    <property type="entry name" value="SMALL RIBOSOMAL SUBUNIT PROTEIN MS39"/>
    <property type="match status" value="1"/>
</dbReference>
<comment type="subcellular location">
    <subcellularLocation>
        <location evidence="1">Mitochondrion</location>
    </subcellularLocation>
</comment>
<dbReference type="GO" id="GO:0006417">
    <property type="term" value="P:regulation of translation"/>
    <property type="evidence" value="ECO:0007669"/>
    <property type="project" value="UniProtKB-KW"/>
</dbReference>
<organism evidence="12 13">
    <name type="scientific">Microctonus hyperodae</name>
    <name type="common">Parasitoid wasp</name>
    <dbReference type="NCBI Taxonomy" id="165561"/>
    <lineage>
        <taxon>Eukaryota</taxon>
        <taxon>Metazoa</taxon>
        <taxon>Ecdysozoa</taxon>
        <taxon>Arthropoda</taxon>
        <taxon>Hexapoda</taxon>
        <taxon>Insecta</taxon>
        <taxon>Pterygota</taxon>
        <taxon>Neoptera</taxon>
        <taxon>Endopterygota</taxon>
        <taxon>Hymenoptera</taxon>
        <taxon>Apocrita</taxon>
        <taxon>Ichneumonoidea</taxon>
        <taxon>Braconidae</taxon>
        <taxon>Euphorinae</taxon>
        <taxon>Microctonus</taxon>
    </lineage>
</organism>
<evidence type="ECO:0000256" key="2">
    <source>
        <dbReference type="ARBA" id="ARBA00008551"/>
    </source>
</evidence>
<sequence length="663" mass="76697">MNSLGRQISNRRLMVQSFISRLESTGNNVESNISSSEIRIPIKKVRGPTDILRAIERTIKSDPTAPRYKYHDDPYLIPFSNASKRNFALAQESGRKAAMWIREQHSELFQHRVADPIIESYLPKAVYTKKEDVNENILKNAITDGHVTDALTIYKLLNEEISIETKQSLLELLCYYNNAQPLSEELLEENWYRKVEKNLIWKNCAETETLFTFLKGQDNKIVTKAYNAMICATAKYIKIDRTWQLFQEAEERKIPLYLRTYNHLISTIPIIKEASQDRRELLIEFLNKMKSANIQPNTGTMNAGLKVAASIYQTPIAQDICRSLFTEFKRVGIKPSLTSYYYALVIFYRKGEQKSTLLEEILNEIEGQEFNISDKIDTYFFIVAMDIAANILQNPMIGDRIHKLLLTGNNYDFLSEGHKENIYYRHYFMLQVKNQSIDEFVKSYYDVMVPHIYTPEPSVMDAILDGVAANDPEISTPLLPRFWTHMVLFGFLERKNLIGKTLHLMRTHCKPVADSPINKMFGDAAWTVWDFVMAEREKRIQTINWNGHMLGDIAVLLLRANEFEKCANIISYLYNEQNSIVEVPQLSQIEELLEACILRADSDTAMDLVHYCSNSGIENIPTMAYKVWRNLSLTERQENRLRSLVGPDVLKTQSKNTHDLMKL</sequence>
<dbReference type="GO" id="GO:0019843">
    <property type="term" value="F:rRNA binding"/>
    <property type="evidence" value="ECO:0007669"/>
    <property type="project" value="UniProtKB-KW"/>
</dbReference>
<reference evidence="12" key="1">
    <citation type="journal article" date="2023" name="bioRxiv">
        <title>Scaffold-level genome assemblies of two parasitoid biocontrol wasps reveal the parthenogenesis mechanism and an associated novel virus.</title>
        <authorList>
            <person name="Inwood S."/>
            <person name="Skelly J."/>
            <person name="Guhlin J."/>
            <person name="Harrop T."/>
            <person name="Goldson S."/>
            <person name="Dearden P."/>
        </authorList>
    </citation>
    <scope>NUCLEOTIDE SEQUENCE</scope>
    <source>
        <strain evidence="12">Lincoln</strain>
        <tissue evidence="12">Whole body</tissue>
    </source>
</reference>
<dbReference type="Proteomes" id="UP001168972">
    <property type="component" value="Unassembled WGS sequence"/>
</dbReference>
<dbReference type="GO" id="GO:0005739">
    <property type="term" value="C:mitochondrion"/>
    <property type="evidence" value="ECO:0007669"/>
    <property type="project" value="UniProtKB-SubCell"/>
</dbReference>
<evidence type="ECO:0000256" key="6">
    <source>
        <dbReference type="ARBA" id="ARBA00022884"/>
    </source>
</evidence>
<gene>
    <name evidence="12" type="ORF">PV327_001594</name>
</gene>
<dbReference type="EMBL" id="JAQQBR010001831">
    <property type="protein sequence ID" value="KAK0167722.1"/>
    <property type="molecule type" value="Genomic_DNA"/>
</dbReference>
<evidence type="ECO:0000256" key="10">
    <source>
        <dbReference type="ARBA" id="ARBA00023274"/>
    </source>
</evidence>
<keyword evidence="9" id="KW-0496">Mitochondrion</keyword>
<accession>A0AA39FDT3</accession>
<evidence type="ECO:0000256" key="3">
    <source>
        <dbReference type="ARBA" id="ARBA00022730"/>
    </source>
</evidence>
<evidence type="ECO:0000256" key="11">
    <source>
        <dbReference type="ARBA" id="ARBA00035134"/>
    </source>
</evidence>
<keyword evidence="4" id="KW-0677">Repeat</keyword>
<evidence type="ECO:0000313" key="13">
    <source>
        <dbReference type="Proteomes" id="UP001168972"/>
    </source>
</evidence>
<dbReference type="GO" id="GO:0032543">
    <property type="term" value="P:mitochondrial translation"/>
    <property type="evidence" value="ECO:0007669"/>
    <property type="project" value="InterPro"/>
</dbReference>
<keyword evidence="3" id="KW-0699">rRNA-binding</keyword>
<keyword evidence="7" id="KW-0809">Transit peptide</keyword>
<protein>
    <recommendedName>
        <fullName evidence="11">Small ribosomal subunit protein mS39</fullName>
    </recommendedName>
</protein>
<dbReference type="GO" id="GO:0005840">
    <property type="term" value="C:ribosome"/>
    <property type="evidence" value="ECO:0007669"/>
    <property type="project" value="UniProtKB-KW"/>
</dbReference>
<reference evidence="12" key="2">
    <citation type="submission" date="2023-03" db="EMBL/GenBank/DDBJ databases">
        <authorList>
            <person name="Inwood S.N."/>
            <person name="Skelly J.G."/>
            <person name="Guhlin J."/>
            <person name="Harrop T.W.R."/>
            <person name="Goldson S.G."/>
            <person name="Dearden P.K."/>
        </authorList>
    </citation>
    <scope>NUCLEOTIDE SEQUENCE</scope>
    <source>
        <strain evidence="12">Lincoln</strain>
        <tissue evidence="12">Whole body</tissue>
    </source>
</reference>
<keyword evidence="5" id="KW-0810">Translation regulation</keyword>
<dbReference type="Pfam" id="PF22330">
    <property type="entry name" value="Rib_mS39_PPR"/>
    <property type="match status" value="1"/>
</dbReference>
<evidence type="ECO:0000256" key="5">
    <source>
        <dbReference type="ARBA" id="ARBA00022845"/>
    </source>
</evidence>
<name>A0AA39FDT3_MICHY</name>
<comment type="caution">
    <text evidence="12">The sequence shown here is derived from an EMBL/GenBank/DDBJ whole genome shotgun (WGS) entry which is preliminary data.</text>
</comment>
<dbReference type="InterPro" id="IPR002885">
    <property type="entry name" value="PPR_rpt"/>
</dbReference>
<keyword evidence="10" id="KW-0687">Ribonucleoprotein</keyword>
<dbReference type="GO" id="GO:0043024">
    <property type="term" value="F:ribosomal small subunit binding"/>
    <property type="evidence" value="ECO:0007669"/>
    <property type="project" value="InterPro"/>
</dbReference>
<keyword evidence="13" id="KW-1185">Reference proteome</keyword>
<dbReference type="InterPro" id="IPR011990">
    <property type="entry name" value="TPR-like_helical_dom_sf"/>
</dbReference>
<evidence type="ECO:0000256" key="7">
    <source>
        <dbReference type="ARBA" id="ARBA00022946"/>
    </source>
</evidence>
<evidence type="ECO:0000256" key="1">
    <source>
        <dbReference type="ARBA" id="ARBA00004173"/>
    </source>
</evidence>
<evidence type="ECO:0000313" key="12">
    <source>
        <dbReference type="EMBL" id="KAK0167722.1"/>
    </source>
</evidence>
<evidence type="ECO:0000256" key="4">
    <source>
        <dbReference type="ARBA" id="ARBA00022737"/>
    </source>
</evidence>
<dbReference type="GO" id="GO:1990904">
    <property type="term" value="C:ribonucleoprotein complex"/>
    <property type="evidence" value="ECO:0007669"/>
    <property type="project" value="UniProtKB-KW"/>
</dbReference>
<evidence type="ECO:0000256" key="9">
    <source>
        <dbReference type="ARBA" id="ARBA00023128"/>
    </source>
</evidence>
<dbReference type="InterPro" id="IPR037387">
    <property type="entry name" value="PTCD3"/>
</dbReference>
<evidence type="ECO:0000256" key="8">
    <source>
        <dbReference type="ARBA" id="ARBA00022980"/>
    </source>
</evidence>
<proteinExistence type="inferred from homology"/>
<dbReference type="PANTHER" id="PTHR16276">
    <property type="entry name" value="PENTATRICOPEPTIDE REPEAT DOMAIN-CONTAINING PROTEIN 3"/>
    <property type="match status" value="1"/>
</dbReference>
<keyword evidence="6" id="KW-0694">RNA-binding</keyword>
<dbReference type="InterPro" id="IPR055063">
    <property type="entry name" value="Rib_mS39_PPR"/>
</dbReference>